<evidence type="ECO:0000313" key="2">
    <source>
        <dbReference type="EMBL" id="OJD29142.1"/>
    </source>
</evidence>
<dbReference type="PANTHER" id="PTHR36440:SF1">
    <property type="entry name" value="PUTATIVE (AFU_ORTHOLOGUE AFUA_8G07350)-RELATED"/>
    <property type="match status" value="1"/>
</dbReference>
<accession>A0A1J9QJU5</accession>
<dbReference type="InterPro" id="IPR053146">
    <property type="entry name" value="QDO-like"/>
</dbReference>
<dbReference type="PANTHER" id="PTHR36440">
    <property type="entry name" value="PUTATIVE (AFU_ORTHOLOGUE AFUA_8G07350)-RELATED"/>
    <property type="match status" value="1"/>
</dbReference>
<sequence>MTVVTDQKRRAAIQDVDRPPGTATSYVVSLFRGEKLVIPCSNSVMRLLVTGRETGMTFAVVSTGGSAGAPIGFHYHREAHDVFLCLKGNVNVWANDTARTMGPGDFASVPPGTIHQYQILGDHTEFIGLIVPGGWEEFFRIIGDPYSGAALFPVDDEPRDPRLVLVPRLVEAAERCDMVPVRDHPAAGIAAWGGGRTGGGEDVDSRLPDGVEPYFLRADAGPKWLLGGTVARPLITTVQASGGRFSVVGVEGGDGHGRGRVGVFAGGRLRWKGVHHCFLVVRGRVRFGVGSRSTSGRGGAGSGIKDGGAEDGVSLAADDTVFIPAGEAFEFAFESAFAQMYVFANGGGVAELVMELGRRWEAPGSIPERPMDEWRMERLMALGSERGFVVEA</sequence>
<dbReference type="EMBL" id="MNUE01000092">
    <property type="protein sequence ID" value="OJD29142.1"/>
    <property type="molecule type" value="Genomic_DNA"/>
</dbReference>
<dbReference type="InterPro" id="IPR013096">
    <property type="entry name" value="Cupin_2"/>
</dbReference>
<gene>
    <name evidence="2" type="ORF">BKCO1_9200013</name>
</gene>
<keyword evidence="3" id="KW-1185">Reference proteome</keyword>
<dbReference type="Gene3D" id="2.60.120.10">
    <property type="entry name" value="Jelly Rolls"/>
    <property type="match status" value="2"/>
</dbReference>
<dbReference type="InterPro" id="IPR014710">
    <property type="entry name" value="RmlC-like_jellyroll"/>
</dbReference>
<dbReference type="AlphaFoldDB" id="A0A1J9QJU5"/>
<dbReference type="OrthoDB" id="2588190at2759"/>
<dbReference type="Proteomes" id="UP000183809">
    <property type="component" value="Unassembled WGS sequence"/>
</dbReference>
<protein>
    <submittedName>
        <fullName evidence="2">Cupin domain-containing protein</fullName>
    </submittedName>
</protein>
<dbReference type="GeneID" id="31020196"/>
<dbReference type="SUPFAM" id="SSF51182">
    <property type="entry name" value="RmlC-like cupins"/>
    <property type="match status" value="1"/>
</dbReference>
<dbReference type="STRING" id="236234.A0A1J9QJU5"/>
<dbReference type="InterPro" id="IPR011051">
    <property type="entry name" value="RmlC_Cupin_sf"/>
</dbReference>
<comment type="caution">
    <text evidence="2">The sequence shown here is derived from an EMBL/GenBank/DDBJ whole genome shotgun (WGS) entry which is preliminary data.</text>
</comment>
<dbReference type="RefSeq" id="XP_020125402.1">
    <property type="nucleotide sequence ID" value="XM_020279932.1"/>
</dbReference>
<evidence type="ECO:0000259" key="1">
    <source>
        <dbReference type="Pfam" id="PF07883"/>
    </source>
</evidence>
<dbReference type="Pfam" id="PF07883">
    <property type="entry name" value="Cupin_2"/>
    <property type="match status" value="1"/>
</dbReference>
<evidence type="ECO:0000313" key="3">
    <source>
        <dbReference type="Proteomes" id="UP000183809"/>
    </source>
</evidence>
<dbReference type="CDD" id="cd02215">
    <property type="entry name" value="cupin_QDO_N_C"/>
    <property type="match status" value="1"/>
</dbReference>
<reference evidence="2 3" key="1">
    <citation type="submission" date="2016-10" db="EMBL/GenBank/DDBJ databases">
        <title>Proteomics and genomics reveal pathogen-plant mechanisms compatible with a hemibiotrophic lifestyle of Diplodia corticola.</title>
        <authorList>
            <person name="Fernandes I."/>
            <person name="De Jonge R."/>
            <person name="Van De Peer Y."/>
            <person name="Devreese B."/>
            <person name="Alves A."/>
            <person name="Esteves A.C."/>
        </authorList>
    </citation>
    <scope>NUCLEOTIDE SEQUENCE [LARGE SCALE GENOMIC DNA]</scope>
    <source>
        <strain evidence="2 3">CBS 112549</strain>
    </source>
</reference>
<name>A0A1J9QJU5_9PEZI</name>
<proteinExistence type="predicted"/>
<organism evidence="2 3">
    <name type="scientific">Diplodia corticola</name>
    <dbReference type="NCBI Taxonomy" id="236234"/>
    <lineage>
        <taxon>Eukaryota</taxon>
        <taxon>Fungi</taxon>
        <taxon>Dikarya</taxon>
        <taxon>Ascomycota</taxon>
        <taxon>Pezizomycotina</taxon>
        <taxon>Dothideomycetes</taxon>
        <taxon>Dothideomycetes incertae sedis</taxon>
        <taxon>Botryosphaeriales</taxon>
        <taxon>Botryosphaeriaceae</taxon>
        <taxon>Diplodia</taxon>
    </lineage>
</organism>
<feature type="domain" description="Cupin type-2" evidence="1">
    <location>
        <begin position="68"/>
        <end position="122"/>
    </location>
</feature>